<name>A0A1M7YHI3_9BACT</name>
<keyword evidence="2" id="KW-1185">Reference proteome</keyword>
<dbReference type="AlphaFoldDB" id="A0A1M7YHI3"/>
<evidence type="ECO:0000313" key="1">
    <source>
        <dbReference type="EMBL" id="SHO52090.1"/>
    </source>
</evidence>
<reference evidence="1 2" key="1">
    <citation type="submission" date="2016-12" db="EMBL/GenBank/DDBJ databases">
        <authorList>
            <person name="Song W.-J."/>
            <person name="Kurnit D.M."/>
        </authorList>
    </citation>
    <scope>NUCLEOTIDE SEQUENCE [LARGE SCALE GENOMIC DNA]</scope>
    <source>
        <strain evidence="1 2">DSM 18488</strain>
    </source>
</reference>
<dbReference type="EMBL" id="FRFE01000031">
    <property type="protein sequence ID" value="SHO52090.1"/>
    <property type="molecule type" value="Genomic_DNA"/>
</dbReference>
<sequence>MEIQQHNTPHPGALIKGAYLDPFGAGSNINLGDFEAISFAV</sequence>
<accession>A0A1M7YHI3</accession>
<dbReference type="Proteomes" id="UP000184603">
    <property type="component" value="Unassembled WGS sequence"/>
</dbReference>
<gene>
    <name evidence="1" type="ORF">SAMN02745220_04364</name>
</gene>
<proteinExistence type="predicted"/>
<evidence type="ECO:0000313" key="2">
    <source>
        <dbReference type="Proteomes" id="UP000184603"/>
    </source>
</evidence>
<organism evidence="1 2">
    <name type="scientific">Desulfopila aestuarii DSM 18488</name>
    <dbReference type="NCBI Taxonomy" id="1121416"/>
    <lineage>
        <taxon>Bacteria</taxon>
        <taxon>Pseudomonadati</taxon>
        <taxon>Thermodesulfobacteriota</taxon>
        <taxon>Desulfobulbia</taxon>
        <taxon>Desulfobulbales</taxon>
        <taxon>Desulfocapsaceae</taxon>
        <taxon>Desulfopila</taxon>
    </lineage>
</organism>
<dbReference type="RefSeq" id="WP_268753213.1">
    <property type="nucleotide sequence ID" value="NZ_FRFE01000031.1"/>
</dbReference>
<protein>
    <submittedName>
        <fullName evidence="1">Uncharacterized protein</fullName>
    </submittedName>
</protein>